<keyword evidence="1" id="KW-0812">Transmembrane</keyword>
<dbReference type="PROSITE" id="PS51257">
    <property type="entry name" value="PROKAR_LIPOPROTEIN"/>
    <property type="match status" value="1"/>
</dbReference>
<dbReference type="EMBL" id="JACIDO010000005">
    <property type="protein sequence ID" value="MBB3936671.1"/>
    <property type="molecule type" value="Genomic_DNA"/>
</dbReference>
<gene>
    <name evidence="2" type="ORF">GGR05_002825</name>
</gene>
<name>A0A7W6BZN5_9HYPH</name>
<sequence>MLRRIALIVMIAFGCILAAGAGVVIWSGFILNEWIDRCADETSSRYIVDPAERDAACRTLD</sequence>
<keyword evidence="1" id="KW-0472">Membrane</keyword>
<reference evidence="2 3" key="1">
    <citation type="submission" date="2020-08" db="EMBL/GenBank/DDBJ databases">
        <title>Genomic Encyclopedia of Type Strains, Phase IV (KMG-IV): sequencing the most valuable type-strain genomes for metagenomic binning, comparative biology and taxonomic classification.</title>
        <authorList>
            <person name="Goeker M."/>
        </authorList>
    </citation>
    <scope>NUCLEOTIDE SEQUENCE [LARGE SCALE GENOMIC DNA]</scope>
    <source>
        <strain evidence="2 3">DSM 25024</strain>
    </source>
</reference>
<accession>A0A7W6BZN5</accession>
<evidence type="ECO:0000256" key="1">
    <source>
        <dbReference type="SAM" id="Phobius"/>
    </source>
</evidence>
<dbReference type="RefSeq" id="WP_090962141.1">
    <property type="nucleotide sequence ID" value="NZ_JACIDO010000005.1"/>
</dbReference>
<proteinExistence type="predicted"/>
<feature type="transmembrane region" description="Helical" evidence="1">
    <location>
        <begin position="7"/>
        <end position="29"/>
    </location>
</feature>
<evidence type="ECO:0000313" key="2">
    <source>
        <dbReference type="EMBL" id="MBB3936671.1"/>
    </source>
</evidence>
<keyword evidence="1" id="KW-1133">Transmembrane helix</keyword>
<comment type="caution">
    <text evidence="2">The sequence shown here is derived from an EMBL/GenBank/DDBJ whole genome shotgun (WGS) entry which is preliminary data.</text>
</comment>
<keyword evidence="3" id="KW-1185">Reference proteome</keyword>
<dbReference type="OrthoDB" id="9991480at2"/>
<dbReference type="AlphaFoldDB" id="A0A7W6BZN5"/>
<protein>
    <submittedName>
        <fullName evidence="2">Uncharacterized protein</fullName>
    </submittedName>
</protein>
<organism evidence="2 3">
    <name type="scientific">Aureimonas phyllosphaerae</name>
    <dbReference type="NCBI Taxonomy" id="1166078"/>
    <lineage>
        <taxon>Bacteria</taxon>
        <taxon>Pseudomonadati</taxon>
        <taxon>Pseudomonadota</taxon>
        <taxon>Alphaproteobacteria</taxon>
        <taxon>Hyphomicrobiales</taxon>
        <taxon>Aurantimonadaceae</taxon>
        <taxon>Aureimonas</taxon>
    </lineage>
</organism>
<evidence type="ECO:0000313" key="3">
    <source>
        <dbReference type="Proteomes" id="UP000531216"/>
    </source>
</evidence>
<dbReference type="Proteomes" id="UP000531216">
    <property type="component" value="Unassembled WGS sequence"/>
</dbReference>